<dbReference type="InterPro" id="IPR015813">
    <property type="entry name" value="Pyrv/PenolPyrv_kinase-like_dom"/>
</dbReference>
<keyword evidence="7" id="KW-1185">Reference proteome</keyword>
<feature type="domain" description="HpcH/HpaI aldolase/citrate lyase" evidence="5">
    <location>
        <begin position="44"/>
        <end position="223"/>
    </location>
</feature>
<dbReference type="InterPro" id="IPR050251">
    <property type="entry name" value="HpcH-HpaI_aldolase"/>
</dbReference>
<keyword evidence="3" id="KW-0456">Lyase</keyword>
<sequence>MRGRHRPVRGDGGTVIAWSTAHRSLKRRLADGEHLRGALLRLPSETLVEMAGVAGLDFVVIDCEHGPADTALLQQHLTAAAAHGTDVLVRVGSNEPALALRCLDLGAAGLIHPHVDSREDAARAVAASHYPPWGNRGFATYSRAGRFGTVTAADHVAASRETLVVTMIETRRACDDADAIAGTDGVDAVLVGPADLAADCGFPEPAVVDGLIARAHDAARAHRRAIMTIVPSLDAALAAERQGCRLIVYNMAHVLMDTLRVLAATGTTGPSGRTGASGTTGTTADPV</sequence>
<comment type="similarity">
    <text evidence="1">Belongs to the HpcH/HpaI aldolase family.</text>
</comment>
<protein>
    <submittedName>
        <fullName evidence="6">2-dehydro-3-deoxyglucarate aldolase</fullName>
    </submittedName>
</protein>
<dbReference type="Proteomes" id="UP000316215">
    <property type="component" value="Chromosome"/>
</dbReference>
<gene>
    <name evidence="6" type="ORF">CD934_07515</name>
</gene>
<keyword evidence="2" id="KW-0479">Metal-binding</keyword>
<dbReference type="AlphaFoldDB" id="A0A514JNH0"/>
<accession>A0A514JNH0</accession>
<evidence type="ECO:0000259" key="5">
    <source>
        <dbReference type="Pfam" id="PF03328"/>
    </source>
</evidence>
<dbReference type="PANTHER" id="PTHR30502:SF0">
    <property type="entry name" value="PHOSPHOENOLPYRUVATE CARBOXYLASE FAMILY PROTEIN"/>
    <property type="match status" value="1"/>
</dbReference>
<dbReference type="GO" id="GO:0005737">
    <property type="term" value="C:cytoplasm"/>
    <property type="evidence" value="ECO:0007669"/>
    <property type="project" value="TreeGrafter"/>
</dbReference>
<evidence type="ECO:0000256" key="1">
    <source>
        <dbReference type="ARBA" id="ARBA00005568"/>
    </source>
</evidence>
<feature type="region of interest" description="Disordered" evidence="4">
    <location>
        <begin position="266"/>
        <end position="287"/>
    </location>
</feature>
<dbReference type="GO" id="GO:0046872">
    <property type="term" value="F:metal ion binding"/>
    <property type="evidence" value="ECO:0007669"/>
    <property type="project" value="UniProtKB-KW"/>
</dbReference>
<evidence type="ECO:0000313" key="7">
    <source>
        <dbReference type="Proteomes" id="UP000316215"/>
    </source>
</evidence>
<dbReference type="Gene3D" id="3.20.20.60">
    <property type="entry name" value="Phosphoenolpyruvate-binding domains"/>
    <property type="match status" value="1"/>
</dbReference>
<organism evidence="6 7">
    <name type="scientific">Streptomyces calvus</name>
    <dbReference type="NCBI Taxonomy" id="67282"/>
    <lineage>
        <taxon>Bacteria</taxon>
        <taxon>Bacillati</taxon>
        <taxon>Actinomycetota</taxon>
        <taxon>Actinomycetes</taxon>
        <taxon>Kitasatosporales</taxon>
        <taxon>Streptomycetaceae</taxon>
        <taxon>Streptomyces</taxon>
    </lineage>
</organism>
<dbReference type="EMBL" id="CP022310">
    <property type="protein sequence ID" value="QDI68542.1"/>
    <property type="molecule type" value="Genomic_DNA"/>
</dbReference>
<evidence type="ECO:0000256" key="2">
    <source>
        <dbReference type="ARBA" id="ARBA00022723"/>
    </source>
</evidence>
<evidence type="ECO:0000256" key="4">
    <source>
        <dbReference type="SAM" id="MobiDB-lite"/>
    </source>
</evidence>
<reference evidence="6 7" key="1">
    <citation type="submission" date="2017-07" db="EMBL/GenBank/DDBJ databases">
        <title>The Complete Genome of Streptomyces asterosporus-ZSY.</title>
        <authorList>
            <person name="Zhang S."/>
        </authorList>
    </citation>
    <scope>NUCLEOTIDE SEQUENCE [LARGE SCALE GENOMIC DNA]</scope>
    <source>
        <strain evidence="6 7">DSM 41452</strain>
    </source>
</reference>
<dbReference type="SUPFAM" id="SSF51621">
    <property type="entry name" value="Phosphoenolpyruvate/pyruvate domain"/>
    <property type="match status" value="1"/>
</dbReference>
<dbReference type="PANTHER" id="PTHR30502">
    <property type="entry name" value="2-KETO-3-DEOXY-L-RHAMNONATE ALDOLASE"/>
    <property type="match status" value="1"/>
</dbReference>
<dbReference type="InterPro" id="IPR005000">
    <property type="entry name" value="Aldolase/citrate-lyase_domain"/>
</dbReference>
<evidence type="ECO:0000256" key="3">
    <source>
        <dbReference type="ARBA" id="ARBA00023239"/>
    </source>
</evidence>
<proteinExistence type="inferred from homology"/>
<name>A0A514JNH0_9ACTN</name>
<dbReference type="InterPro" id="IPR040442">
    <property type="entry name" value="Pyrv_kinase-like_dom_sf"/>
</dbReference>
<dbReference type="GO" id="GO:0016832">
    <property type="term" value="F:aldehyde-lyase activity"/>
    <property type="evidence" value="ECO:0007669"/>
    <property type="project" value="TreeGrafter"/>
</dbReference>
<evidence type="ECO:0000313" key="6">
    <source>
        <dbReference type="EMBL" id="QDI68542.1"/>
    </source>
</evidence>
<dbReference type="KEGG" id="sast:CD934_07515"/>
<dbReference type="Pfam" id="PF03328">
    <property type="entry name" value="HpcH_HpaI"/>
    <property type="match status" value="1"/>
</dbReference>